<organism evidence="2 3">
    <name type="scientific">Rhynchospora tenuis</name>
    <dbReference type="NCBI Taxonomy" id="198213"/>
    <lineage>
        <taxon>Eukaryota</taxon>
        <taxon>Viridiplantae</taxon>
        <taxon>Streptophyta</taxon>
        <taxon>Embryophyta</taxon>
        <taxon>Tracheophyta</taxon>
        <taxon>Spermatophyta</taxon>
        <taxon>Magnoliopsida</taxon>
        <taxon>Liliopsida</taxon>
        <taxon>Poales</taxon>
        <taxon>Cyperaceae</taxon>
        <taxon>Cyperoideae</taxon>
        <taxon>Rhynchosporeae</taxon>
        <taxon>Rhynchospora</taxon>
    </lineage>
</organism>
<proteinExistence type="predicted"/>
<evidence type="ECO:0000256" key="1">
    <source>
        <dbReference type="SAM" id="Phobius"/>
    </source>
</evidence>
<evidence type="ECO:0000313" key="2">
    <source>
        <dbReference type="EMBL" id="KAJ3704682.1"/>
    </source>
</evidence>
<keyword evidence="1" id="KW-0812">Transmembrane</keyword>
<protein>
    <submittedName>
        <fullName evidence="2">Uncharacterized protein</fullName>
    </submittedName>
</protein>
<accession>A0AAD6EXE6</accession>
<reference evidence="2 3" key="1">
    <citation type="journal article" date="2022" name="Cell">
        <title>Repeat-based holocentromeres influence genome architecture and karyotype evolution.</title>
        <authorList>
            <person name="Hofstatter P.G."/>
            <person name="Thangavel G."/>
            <person name="Lux T."/>
            <person name="Neumann P."/>
            <person name="Vondrak T."/>
            <person name="Novak P."/>
            <person name="Zhang M."/>
            <person name="Costa L."/>
            <person name="Castellani M."/>
            <person name="Scott A."/>
            <person name="Toegelov H."/>
            <person name="Fuchs J."/>
            <person name="Mata-Sucre Y."/>
            <person name="Dias Y."/>
            <person name="Vanzela A.L.L."/>
            <person name="Huettel B."/>
            <person name="Almeida C.C.S."/>
            <person name="Simkova H."/>
            <person name="Souza G."/>
            <person name="Pedrosa-Harand A."/>
            <person name="Macas J."/>
            <person name="Mayer K.F.X."/>
            <person name="Houben A."/>
            <person name="Marques A."/>
        </authorList>
    </citation>
    <scope>NUCLEOTIDE SEQUENCE [LARGE SCALE GENOMIC DNA]</scope>
    <source>
        <strain evidence="2">RhyTen1mFocal</strain>
    </source>
</reference>
<dbReference type="PANTHER" id="PTHR31170">
    <property type="entry name" value="BNAC04G53230D PROTEIN"/>
    <property type="match status" value="1"/>
</dbReference>
<dbReference type="Proteomes" id="UP001210211">
    <property type="component" value="Unassembled WGS sequence"/>
</dbReference>
<evidence type="ECO:0000313" key="3">
    <source>
        <dbReference type="Proteomes" id="UP001210211"/>
    </source>
</evidence>
<dbReference type="InterPro" id="IPR004158">
    <property type="entry name" value="DUF247_pln"/>
</dbReference>
<gene>
    <name evidence="2" type="ORF">LUZ61_008387</name>
</gene>
<dbReference type="Pfam" id="PF03140">
    <property type="entry name" value="DUF247"/>
    <property type="match status" value="1"/>
</dbReference>
<name>A0AAD6EXE6_9POAL</name>
<feature type="transmembrane region" description="Helical" evidence="1">
    <location>
        <begin position="254"/>
        <end position="277"/>
    </location>
</feature>
<dbReference type="PANTHER" id="PTHR31170:SF25">
    <property type="entry name" value="BNAA09G04570D PROTEIN"/>
    <property type="match status" value="1"/>
</dbReference>
<dbReference type="EMBL" id="JAMRDG010000001">
    <property type="protein sequence ID" value="KAJ3704682.1"/>
    <property type="molecule type" value="Genomic_DNA"/>
</dbReference>
<keyword evidence="1" id="KW-1133">Transmembrane helix</keyword>
<comment type="caution">
    <text evidence="2">The sequence shown here is derived from an EMBL/GenBank/DDBJ whole genome shotgun (WGS) entry which is preliminary data.</text>
</comment>
<keyword evidence="1" id="KW-0472">Membrane</keyword>
<sequence>MLPNDLPPSTVSLGEQHEINTNNLDQFLRELEPFICLDMPWKFNMHGKPINEPDHLLDLYWKWCLPTGLDSNTYSRDHRDNYFDPNRRKSWVKIHLRSNADKRIPTACELYQKAGVNFVKRNHERGFSVDFHKGILQLPHLNLDHQITLLVNLIAFEDSKTSQDRILTSYILLLDGLINTKRDVELLHSCGVITNKLSSIEMVSMFFNDIGNIGKVDYNNHYCKDRFEDLNNFYISSWNRQIAKLWHTSFSSPWAVISLLVGALLLFLTALQTAYTIGSYYKQP</sequence>
<dbReference type="AlphaFoldDB" id="A0AAD6EXE6"/>
<keyword evidence="3" id="KW-1185">Reference proteome</keyword>